<dbReference type="InterPro" id="IPR013740">
    <property type="entry name" value="Redoxin"/>
</dbReference>
<comment type="function">
    <text evidence="4">Thiol-specific peroxidase that catalyzes the reduction of hydrogen peroxide and organic hydroperoxides to water and alcohols, respectively. Plays a role in cell protection against oxidative stress by detoxifying peroxides.</text>
</comment>
<dbReference type="InterPro" id="IPR037944">
    <property type="entry name" value="PRX5-like"/>
</dbReference>
<name>A0A9K3PPM7_9STRA</name>
<dbReference type="Pfam" id="PF08534">
    <property type="entry name" value="Redoxin"/>
    <property type="match status" value="1"/>
</dbReference>
<comment type="similarity">
    <text evidence="4">Belongs to the peroxiredoxin family. Prx5 subfamily.</text>
</comment>
<feature type="domain" description="Redoxin" evidence="5">
    <location>
        <begin position="33"/>
        <end position="170"/>
    </location>
</feature>
<dbReference type="EMBL" id="JAGRRH010000016">
    <property type="protein sequence ID" value="KAG7354838.1"/>
    <property type="molecule type" value="Genomic_DNA"/>
</dbReference>
<evidence type="ECO:0000256" key="1">
    <source>
        <dbReference type="ARBA" id="ARBA00022559"/>
    </source>
</evidence>
<evidence type="ECO:0000256" key="4">
    <source>
        <dbReference type="RuleBase" id="RU366011"/>
    </source>
</evidence>
<keyword evidence="3 4" id="KW-0560">Oxidoreductase</keyword>
<keyword evidence="7" id="KW-1185">Reference proteome</keyword>
<dbReference type="GO" id="GO:0042744">
    <property type="term" value="P:hydrogen peroxide catabolic process"/>
    <property type="evidence" value="ECO:0007669"/>
    <property type="project" value="TreeGrafter"/>
</dbReference>
<dbReference type="GO" id="GO:0045454">
    <property type="term" value="P:cell redox homeostasis"/>
    <property type="evidence" value="ECO:0007669"/>
    <property type="project" value="TreeGrafter"/>
</dbReference>
<dbReference type="Proteomes" id="UP000693970">
    <property type="component" value="Unassembled WGS sequence"/>
</dbReference>
<keyword evidence="1 4" id="KW-0575">Peroxidase</keyword>
<dbReference type="AlphaFoldDB" id="A0A9K3PPM7"/>
<organism evidence="6 7">
    <name type="scientific">Nitzschia inconspicua</name>
    <dbReference type="NCBI Taxonomy" id="303405"/>
    <lineage>
        <taxon>Eukaryota</taxon>
        <taxon>Sar</taxon>
        <taxon>Stramenopiles</taxon>
        <taxon>Ochrophyta</taxon>
        <taxon>Bacillariophyta</taxon>
        <taxon>Bacillariophyceae</taxon>
        <taxon>Bacillariophycidae</taxon>
        <taxon>Bacillariales</taxon>
        <taxon>Bacillariaceae</taxon>
        <taxon>Nitzschia</taxon>
    </lineage>
</organism>
<dbReference type="OrthoDB" id="1882547at2759"/>
<accession>A0A9K3PPM7</accession>
<evidence type="ECO:0000313" key="7">
    <source>
        <dbReference type="Proteomes" id="UP000693970"/>
    </source>
</evidence>
<dbReference type="PANTHER" id="PTHR10430:SF16">
    <property type="entry name" value="PEROXIREDOXIN-5, MITOCHONDRIAL"/>
    <property type="match status" value="1"/>
</dbReference>
<dbReference type="CDD" id="cd03013">
    <property type="entry name" value="PRX5_like"/>
    <property type="match status" value="1"/>
</dbReference>
<evidence type="ECO:0000256" key="3">
    <source>
        <dbReference type="ARBA" id="ARBA00023002"/>
    </source>
</evidence>
<dbReference type="GO" id="GO:0008379">
    <property type="term" value="F:thioredoxin peroxidase activity"/>
    <property type="evidence" value="ECO:0007669"/>
    <property type="project" value="InterPro"/>
</dbReference>
<protein>
    <submittedName>
        <fullName evidence="6">Hybrid peroxiredoxin HyPrx5</fullName>
    </submittedName>
</protein>
<keyword evidence="4" id="KW-0676">Redox-active center</keyword>
<reference evidence="6" key="2">
    <citation type="submission" date="2021-04" db="EMBL/GenBank/DDBJ databases">
        <authorList>
            <person name="Podell S."/>
        </authorList>
    </citation>
    <scope>NUCLEOTIDE SEQUENCE</scope>
    <source>
        <strain evidence="6">Hildebrandi</strain>
    </source>
</reference>
<comment type="caution">
    <text evidence="6">The sequence shown here is derived from an EMBL/GenBank/DDBJ whole genome shotgun (WGS) entry which is preliminary data.</text>
</comment>
<evidence type="ECO:0000256" key="2">
    <source>
        <dbReference type="ARBA" id="ARBA00022862"/>
    </source>
</evidence>
<reference evidence="6" key="1">
    <citation type="journal article" date="2021" name="Sci. Rep.">
        <title>Diploid genomic architecture of Nitzschia inconspicua, an elite biomass production diatom.</title>
        <authorList>
            <person name="Oliver A."/>
            <person name="Podell S."/>
            <person name="Pinowska A."/>
            <person name="Traller J.C."/>
            <person name="Smith S.R."/>
            <person name="McClure R."/>
            <person name="Beliaev A."/>
            <person name="Bohutskyi P."/>
            <person name="Hill E.A."/>
            <person name="Rabines A."/>
            <person name="Zheng H."/>
            <person name="Allen L.Z."/>
            <person name="Kuo A."/>
            <person name="Grigoriev I.V."/>
            <person name="Allen A.E."/>
            <person name="Hazlebeck D."/>
            <person name="Allen E.E."/>
        </authorList>
    </citation>
    <scope>NUCLEOTIDE SEQUENCE</scope>
    <source>
        <strain evidence="6">Hildebrandi</strain>
    </source>
</reference>
<gene>
    <name evidence="6" type="ORF">IV203_004194</name>
</gene>
<dbReference type="GO" id="GO:0005737">
    <property type="term" value="C:cytoplasm"/>
    <property type="evidence" value="ECO:0007669"/>
    <property type="project" value="TreeGrafter"/>
</dbReference>
<sequence length="196" mass="21539">MALRLIQATRVFPSSYPFFGGRNAFVARSFASVGDKLPSVELHLGFPPKKYNLAEFAKDKSILLVGLPGAFTPIPNYLENQDAFRKEGIDKVIVYCVNDAAVMQAWGKDQKVGLSMLQLMGDPAGELTKALDMEMTHPGPMEKGLYGRCKRHAIYAVDGEIKAINIAEREDDPAGDAHPEVTLADAMLEEIRKVKS</sequence>
<evidence type="ECO:0000313" key="6">
    <source>
        <dbReference type="EMBL" id="KAG7354838.1"/>
    </source>
</evidence>
<proteinExistence type="inferred from homology"/>
<dbReference type="GO" id="GO:0034599">
    <property type="term" value="P:cellular response to oxidative stress"/>
    <property type="evidence" value="ECO:0007669"/>
    <property type="project" value="InterPro"/>
</dbReference>
<evidence type="ECO:0000259" key="5">
    <source>
        <dbReference type="Pfam" id="PF08534"/>
    </source>
</evidence>
<dbReference type="PANTHER" id="PTHR10430">
    <property type="entry name" value="PEROXIREDOXIN"/>
    <property type="match status" value="1"/>
</dbReference>
<keyword evidence="2 4" id="KW-0049">Antioxidant</keyword>